<dbReference type="Gene3D" id="3.30.470.30">
    <property type="entry name" value="DNA ligase/mRNA capping enzyme"/>
    <property type="match status" value="1"/>
</dbReference>
<dbReference type="GO" id="GO:0016874">
    <property type="term" value="F:ligase activity"/>
    <property type="evidence" value="ECO:0007669"/>
    <property type="project" value="UniProtKB-KW"/>
</dbReference>
<dbReference type="SUPFAM" id="SSF56091">
    <property type="entry name" value="DNA ligase/mRNA capping enzyme, catalytic domain"/>
    <property type="match status" value="1"/>
</dbReference>
<evidence type="ECO:0000259" key="1">
    <source>
        <dbReference type="Pfam" id="PF09414"/>
    </source>
</evidence>
<reference evidence="2" key="1">
    <citation type="submission" date="2020-03" db="EMBL/GenBank/DDBJ databases">
        <title>The deep terrestrial virosphere.</title>
        <authorList>
            <person name="Holmfeldt K."/>
            <person name="Nilsson E."/>
            <person name="Simone D."/>
            <person name="Lopez-Fernandez M."/>
            <person name="Wu X."/>
            <person name="de Brujin I."/>
            <person name="Lundin D."/>
            <person name="Andersson A."/>
            <person name="Bertilsson S."/>
            <person name="Dopson M."/>
        </authorList>
    </citation>
    <scope>NUCLEOTIDE SEQUENCE</scope>
    <source>
        <strain evidence="3">MM415A02660</strain>
        <strain evidence="2">MM415B01042</strain>
    </source>
</reference>
<feature type="domain" description="RNA ligase" evidence="1">
    <location>
        <begin position="22"/>
        <end position="174"/>
    </location>
</feature>
<accession>A0A6M3ITX0</accession>
<proteinExistence type="predicted"/>
<keyword evidence="2" id="KW-0436">Ligase</keyword>
<evidence type="ECO:0000313" key="3">
    <source>
        <dbReference type="EMBL" id="QJA72640.1"/>
    </source>
</evidence>
<dbReference type="AlphaFoldDB" id="A0A6M3ITX0"/>
<sequence length="300" mass="35134">MISSYPKIFALGTKYIQDIFLDEVEVTEKVDGSQFVFGKINGELQCRSKGKRLILDAPEKLFEEAVEYVLSIKEIIPDNYVFYCEYLKKLKHNVIKYDRIPMNHLSSFAVKIEDEFVNSYDLIKDLSNDLGIETVPLLFSGKINSAEDIEALLQFKSFLGDVLIEGLVVKNYSKSFFIADRLHDIMAGKYVSEKFKEVHANQWKKFNTGKGRWENFIEQFRSEARWDKAIMHLREQGLIEDAPRDIGGIIKEIHRDIIEEEKENIKDYLWNNFNDELLRYSIGGFPEYYKEKIMRVSFDT</sequence>
<dbReference type="Pfam" id="PF09414">
    <property type="entry name" value="RNA_ligase"/>
    <property type="match status" value="1"/>
</dbReference>
<dbReference type="EMBL" id="MT141967">
    <property type="protein sequence ID" value="QJA72640.1"/>
    <property type="molecule type" value="Genomic_DNA"/>
</dbReference>
<gene>
    <name evidence="3" type="ORF">MM415A02660_0012</name>
    <name evidence="2" type="ORF">MM415B01042_0029</name>
</gene>
<organism evidence="2">
    <name type="scientific">viral metagenome</name>
    <dbReference type="NCBI Taxonomy" id="1070528"/>
    <lineage>
        <taxon>unclassified sequences</taxon>
        <taxon>metagenomes</taxon>
        <taxon>organismal metagenomes</taxon>
    </lineage>
</organism>
<protein>
    <submittedName>
        <fullName evidence="2">Putative RNA ligase</fullName>
    </submittedName>
</protein>
<name>A0A6M3ITX0_9ZZZZ</name>
<dbReference type="EMBL" id="MT141422">
    <property type="protein sequence ID" value="QJA60854.1"/>
    <property type="molecule type" value="Genomic_DNA"/>
</dbReference>
<dbReference type="InterPro" id="IPR021122">
    <property type="entry name" value="RNA_ligase_dom_REL/Rnl2"/>
</dbReference>
<evidence type="ECO:0000313" key="2">
    <source>
        <dbReference type="EMBL" id="QJA60854.1"/>
    </source>
</evidence>